<dbReference type="AlphaFoldDB" id="A0A7R9IZW1"/>
<name>A0A7R9IZW1_TIMCA</name>
<evidence type="ECO:0000313" key="1">
    <source>
        <dbReference type="EMBL" id="CAD7569937.1"/>
    </source>
</evidence>
<proteinExistence type="predicted"/>
<dbReference type="EMBL" id="OE179858">
    <property type="protein sequence ID" value="CAD7569937.1"/>
    <property type="molecule type" value="Genomic_DNA"/>
</dbReference>
<gene>
    <name evidence="1" type="ORF">TCMB3V08_LOCUS2658</name>
</gene>
<accession>A0A7R9IZW1</accession>
<protein>
    <submittedName>
        <fullName evidence="1">(California timema) hypothetical protein</fullName>
    </submittedName>
</protein>
<reference evidence="1" key="1">
    <citation type="submission" date="2020-11" db="EMBL/GenBank/DDBJ databases">
        <authorList>
            <person name="Tran Van P."/>
        </authorList>
    </citation>
    <scope>NUCLEOTIDE SEQUENCE</scope>
</reference>
<sequence length="92" mass="10243">MMMDVPASSDVMIIGGNSHPELVNLIANSTVEDEEIEVRISKCVCFLAASVLRMEAALFTTRQTGRLWLRLEILSGGKIFTSYKQEPSKPRN</sequence>
<organism evidence="1">
    <name type="scientific">Timema californicum</name>
    <name type="common">California timema</name>
    <name type="synonym">Walking stick</name>
    <dbReference type="NCBI Taxonomy" id="61474"/>
    <lineage>
        <taxon>Eukaryota</taxon>
        <taxon>Metazoa</taxon>
        <taxon>Ecdysozoa</taxon>
        <taxon>Arthropoda</taxon>
        <taxon>Hexapoda</taxon>
        <taxon>Insecta</taxon>
        <taxon>Pterygota</taxon>
        <taxon>Neoptera</taxon>
        <taxon>Polyneoptera</taxon>
        <taxon>Phasmatodea</taxon>
        <taxon>Timematodea</taxon>
        <taxon>Timematoidea</taxon>
        <taxon>Timematidae</taxon>
        <taxon>Timema</taxon>
    </lineage>
</organism>